<evidence type="ECO:0000313" key="5">
    <source>
        <dbReference type="EMBL" id="PPB80850.1"/>
    </source>
</evidence>
<dbReference type="PANTHER" id="PTHR33376">
    <property type="match status" value="1"/>
</dbReference>
<evidence type="ECO:0000256" key="2">
    <source>
        <dbReference type="ARBA" id="ARBA00022729"/>
    </source>
</evidence>
<dbReference type="GO" id="GO:0042597">
    <property type="term" value="C:periplasmic space"/>
    <property type="evidence" value="ECO:0007669"/>
    <property type="project" value="UniProtKB-SubCell"/>
</dbReference>
<comment type="caution">
    <text evidence="5">The sequence shown here is derived from an EMBL/GenBank/DDBJ whole genome shotgun (WGS) entry which is preliminary data.</text>
</comment>
<evidence type="ECO:0000313" key="6">
    <source>
        <dbReference type="Proteomes" id="UP000239736"/>
    </source>
</evidence>
<dbReference type="EMBL" id="PRDS01000004">
    <property type="protein sequence ID" value="PPB80850.1"/>
    <property type="molecule type" value="Genomic_DNA"/>
</dbReference>
<protein>
    <submittedName>
        <fullName evidence="5">TRAP-type mannitol/chloroaromatic compound transport system substrate-binding protein</fullName>
    </submittedName>
</protein>
<sequence>MTRTTHESRMALTRRAVLTLGAALGLGAALTLGGTSAHAADYAFTFQSSDPAGNPNFELQQTWAADVAERSGGRIQITLLPVESIVAHNETQDAIAAGILDGHITDLSYFAGKDPAFGLLGNPVGAWSDPQQMLDFIENGGGKELLNEIENPYGLQFIGATTPGLEAFVSAVPLDGVDDLRGLKLRAPEGLVQAVFAAAGAAPVNLPGSEVFTALDKKVIEAADYSVFSTNQAQGLNDIAPHPVYPGFHSLPLVEISMNKAKWDALPDDLKQVMTDSVRDFAQRQIAALAEADAKAVEAARAGGKITIHDWPAEERAKFRAIARGEWEKVAQRSPNARKAYDVLVAYLTEKGLMQQ</sequence>
<dbReference type="InterPro" id="IPR006311">
    <property type="entry name" value="TAT_signal"/>
</dbReference>
<evidence type="ECO:0000256" key="3">
    <source>
        <dbReference type="ARBA" id="ARBA00022764"/>
    </source>
</evidence>
<evidence type="ECO:0000256" key="4">
    <source>
        <dbReference type="SAM" id="SignalP"/>
    </source>
</evidence>
<keyword evidence="6" id="KW-1185">Reference proteome</keyword>
<dbReference type="PANTHER" id="PTHR33376:SF5">
    <property type="entry name" value="EXTRACYTOPLASMIC SOLUTE RECEPTOR PROTEIN"/>
    <property type="match status" value="1"/>
</dbReference>
<dbReference type="Pfam" id="PF03480">
    <property type="entry name" value="DctP"/>
    <property type="match status" value="1"/>
</dbReference>
<dbReference type="AlphaFoldDB" id="A0A2S5JHE0"/>
<comment type="subcellular location">
    <subcellularLocation>
        <location evidence="1">Periplasm</location>
    </subcellularLocation>
</comment>
<dbReference type="Gene3D" id="3.40.190.170">
    <property type="entry name" value="Bacterial extracellular solute-binding protein, family 7"/>
    <property type="match status" value="1"/>
</dbReference>
<gene>
    <name evidence="5" type="ORF">LV82_01583</name>
</gene>
<name>A0A2S5JHE0_9RHOB</name>
<dbReference type="NCBIfam" id="NF037995">
    <property type="entry name" value="TRAP_S1"/>
    <property type="match status" value="1"/>
</dbReference>
<dbReference type="GO" id="GO:0055085">
    <property type="term" value="P:transmembrane transport"/>
    <property type="evidence" value="ECO:0007669"/>
    <property type="project" value="InterPro"/>
</dbReference>
<dbReference type="Proteomes" id="UP000239736">
    <property type="component" value="Unassembled WGS sequence"/>
</dbReference>
<organism evidence="5 6">
    <name type="scientific">Albidovulum inexpectatum</name>
    <dbReference type="NCBI Taxonomy" id="196587"/>
    <lineage>
        <taxon>Bacteria</taxon>
        <taxon>Pseudomonadati</taxon>
        <taxon>Pseudomonadota</taxon>
        <taxon>Alphaproteobacteria</taxon>
        <taxon>Rhodobacterales</taxon>
        <taxon>Paracoccaceae</taxon>
        <taxon>Albidovulum</taxon>
    </lineage>
</organism>
<dbReference type="PROSITE" id="PS51318">
    <property type="entry name" value="TAT"/>
    <property type="match status" value="1"/>
</dbReference>
<dbReference type="InterPro" id="IPR038404">
    <property type="entry name" value="TRAP_DctP_sf"/>
</dbReference>
<feature type="chain" id="PRO_5015393134" evidence="4">
    <location>
        <begin position="40"/>
        <end position="356"/>
    </location>
</feature>
<keyword evidence="2 4" id="KW-0732">Signal</keyword>
<dbReference type="InterPro" id="IPR018389">
    <property type="entry name" value="DctP_fam"/>
</dbReference>
<accession>A0A2S5JHE0</accession>
<keyword evidence="3" id="KW-0574">Periplasm</keyword>
<reference evidence="5 6" key="1">
    <citation type="submission" date="2018-01" db="EMBL/GenBank/DDBJ databases">
        <title>Genomic Encyclopedia of Archaeal and Bacterial Type Strains, Phase II (KMG-II): from individual species to whole genera.</title>
        <authorList>
            <person name="Goeker M."/>
        </authorList>
    </citation>
    <scope>NUCLEOTIDE SEQUENCE [LARGE SCALE GENOMIC DNA]</scope>
    <source>
        <strain evidence="5 6">DSM 12048</strain>
    </source>
</reference>
<dbReference type="CDD" id="cd13604">
    <property type="entry name" value="PBP2_TRAP_ketoacid_lactate_like"/>
    <property type="match status" value="1"/>
</dbReference>
<feature type="signal peptide" evidence="4">
    <location>
        <begin position="1"/>
        <end position="39"/>
    </location>
</feature>
<evidence type="ECO:0000256" key="1">
    <source>
        <dbReference type="ARBA" id="ARBA00004418"/>
    </source>
</evidence>
<proteinExistence type="predicted"/>